<dbReference type="CDD" id="cd18095">
    <property type="entry name" value="SpoU-like_rRNA-MTase"/>
    <property type="match status" value="1"/>
</dbReference>
<gene>
    <name evidence="5" type="ORF">B4119_3118</name>
</gene>
<dbReference type="InterPro" id="IPR001537">
    <property type="entry name" value="SpoU_MeTrfase"/>
</dbReference>
<organism evidence="5 6">
    <name type="scientific">Saccharococcus caldoxylosilyticus</name>
    <dbReference type="NCBI Taxonomy" id="81408"/>
    <lineage>
        <taxon>Bacteria</taxon>
        <taxon>Bacillati</taxon>
        <taxon>Bacillota</taxon>
        <taxon>Bacilli</taxon>
        <taxon>Bacillales</taxon>
        <taxon>Anoxybacillaceae</taxon>
        <taxon>Saccharococcus</taxon>
    </lineage>
</organism>
<dbReference type="Proteomes" id="UP000075455">
    <property type="component" value="Unassembled WGS sequence"/>
</dbReference>
<dbReference type="GO" id="GO:0003723">
    <property type="term" value="F:RNA binding"/>
    <property type="evidence" value="ECO:0007669"/>
    <property type="project" value="InterPro"/>
</dbReference>
<feature type="domain" description="RNA 2-O ribose methyltransferase substrate binding" evidence="4">
    <location>
        <begin position="54"/>
        <end position="123"/>
    </location>
</feature>
<dbReference type="STRING" id="81408.B4119_3118"/>
<evidence type="ECO:0000313" key="5">
    <source>
        <dbReference type="EMBL" id="KYD14232.1"/>
    </source>
</evidence>
<reference evidence="5 6" key="1">
    <citation type="submission" date="2016-01" db="EMBL/GenBank/DDBJ databases">
        <title>Draft Genome Sequences of Seven Thermophilic Sporeformers Isolated from Foods.</title>
        <authorList>
            <person name="Berendsen E.M."/>
            <person name="Wells-Bennik M.H."/>
            <person name="Krawcyk A.O."/>
            <person name="De Jong A."/>
            <person name="Holsappel S."/>
            <person name="Eijlander R.T."/>
            <person name="Kuipers O.P."/>
        </authorList>
    </citation>
    <scope>NUCLEOTIDE SEQUENCE [LARGE SCALE GENOMIC DNA]</scope>
    <source>
        <strain evidence="5 6">B4119</strain>
    </source>
</reference>
<dbReference type="AlphaFoldDB" id="A0A150LQW8"/>
<dbReference type="InterPro" id="IPR051259">
    <property type="entry name" value="rRNA_Methyltransferase"/>
</dbReference>
<keyword evidence="2" id="KW-0489">Methyltransferase</keyword>
<dbReference type="SMART" id="SM00967">
    <property type="entry name" value="SpoU_sub_bind"/>
    <property type="match status" value="1"/>
</dbReference>
<dbReference type="InterPro" id="IPR053888">
    <property type="entry name" value="MRM3-like_sub_bind"/>
</dbReference>
<dbReference type="PANTHER" id="PTHR43191">
    <property type="entry name" value="RRNA METHYLTRANSFERASE 3"/>
    <property type="match status" value="1"/>
</dbReference>
<dbReference type="InterPro" id="IPR029028">
    <property type="entry name" value="Alpha/beta_knot_MTases"/>
</dbReference>
<evidence type="ECO:0000313" key="6">
    <source>
        <dbReference type="Proteomes" id="UP000075455"/>
    </source>
</evidence>
<dbReference type="Pfam" id="PF22435">
    <property type="entry name" value="MRM3-like_sub_bind"/>
    <property type="match status" value="1"/>
</dbReference>
<evidence type="ECO:0000256" key="3">
    <source>
        <dbReference type="ARBA" id="ARBA00022679"/>
    </source>
</evidence>
<evidence type="ECO:0000256" key="2">
    <source>
        <dbReference type="ARBA" id="ARBA00022603"/>
    </source>
</evidence>
<dbReference type="eggNOG" id="COG0566">
    <property type="taxonomic scope" value="Bacteria"/>
</dbReference>
<dbReference type="GO" id="GO:0032259">
    <property type="term" value="P:methylation"/>
    <property type="evidence" value="ECO:0007669"/>
    <property type="project" value="UniProtKB-KW"/>
</dbReference>
<dbReference type="GO" id="GO:0008173">
    <property type="term" value="F:RNA methyltransferase activity"/>
    <property type="evidence" value="ECO:0007669"/>
    <property type="project" value="InterPro"/>
</dbReference>
<dbReference type="GO" id="GO:0006396">
    <property type="term" value="P:RNA processing"/>
    <property type="evidence" value="ECO:0007669"/>
    <property type="project" value="InterPro"/>
</dbReference>
<comment type="caution">
    <text evidence="5">The sequence shown here is derived from an EMBL/GenBank/DDBJ whole genome shotgun (WGS) entry which is preliminary data.</text>
</comment>
<dbReference type="PANTHER" id="PTHR43191:SF2">
    <property type="entry name" value="RRNA METHYLTRANSFERASE 3, MITOCHONDRIAL"/>
    <property type="match status" value="1"/>
</dbReference>
<sequence>MLIFYANFVYYVYGYAKRKGESTLKRIESVKNPQVKQWKKLLTKKERDKTGHFLIEGFHLVEEALKSNISIIQLIVDENKAIPATWDVSGIPMAIVTEDVMKTISDTETPQGIAAVCEQFSYDDMDWAQANVLLIDAVQDPGNVGTMIRTADAAGMDAVILGEGCADLYNPKVIRATQGSLFHLPIIRGNLREWIERLRAENVAVYGTALENGEDYRRIKPLRPFALLVGNEGSGVHKELLQMTTKNLYIPIYGQAESLNVAVAAGILLYHLREGIVKL</sequence>
<keyword evidence="3" id="KW-0808">Transferase</keyword>
<dbReference type="GO" id="GO:0005737">
    <property type="term" value="C:cytoplasm"/>
    <property type="evidence" value="ECO:0007669"/>
    <property type="project" value="UniProtKB-ARBA"/>
</dbReference>
<protein>
    <recommendedName>
        <fullName evidence="4">RNA 2-O ribose methyltransferase substrate binding domain-containing protein</fullName>
    </recommendedName>
</protein>
<proteinExistence type="inferred from homology"/>
<dbReference type="EMBL" id="LQYS01000047">
    <property type="protein sequence ID" value="KYD14232.1"/>
    <property type="molecule type" value="Genomic_DNA"/>
</dbReference>
<comment type="similarity">
    <text evidence="1">Belongs to the class IV-like SAM-binding methyltransferase superfamily. RNA methyltransferase TrmH family.</text>
</comment>
<evidence type="ECO:0000256" key="1">
    <source>
        <dbReference type="ARBA" id="ARBA00007228"/>
    </source>
</evidence>
<evidence type="ECO:0000259" key="4">
    <source>
        <dbReference type="SMART" id="SM00967"/>
    </source>
</evidence>
<dbReference type="Gene3D" id="3.30.1330.30">
    <property type="match status" value="1"/>
</dbReference>
<dbReference type="SUPFAM" id="SSF55315">
    <property type="entry name" value="L30e-like"/>
    <property type="match status" value="1"/>
</dbReference>
<dbReference type="PATRIC" id="fig|81408.3.peg.3699"/>
<dbReference type="SUPFAM" id="SSF75217">
    <property type="entry name" value="alpha/beta knot"/>
    <property type="match status" value="1"/>
</dbReference>
<dbReference type="InterPro" id="IPR029064">
    <property type="entry name" value="Ribosomal_eL30-like_sf"/>
</dbReference>
<name>A0A150LQW8_9BACL</name>
<dbReference type="Pfam" id="PF00588">
    <property type="entry name" value="SpoU_methylase"/>
    <property type="match status" value="1"/>
</dbReference>
<accession>A0A150LQW8</accession>
<dbReference type="InterPro" id="IPR029026">
    <property type="entry name" value="tRNA_m1G_MTases_N"/>
</dbReference>
<dbReference type="InterPro" id="IPR013123">
    <property type="entry name" value="SpoU_subst-bd"/>
</dbReference>
<dbReference type="Gene3D" id="3.40.1280.10">
    <property type="match status" value="1"/>
</dbReference>